<protein>
    <submittedName>
        <fullName evidence="2">Uncharacterized protein</fullName>
    </submittedName>
</protein>
<dbReference type="EMBL" id="CM002875">
    <property type="protein sequence ID" value="KFK29794.1"/>
    <property type="molecule type" value="Genomic_DNA"/>
</dbReference>
<name>A0A087GIU2_ARAAL</name>
<feature type="compositionally biased region" description="Basic and acidic residues" evidence="1">
    <location>
        <begin position="211"/>
        <end position="229"/>
    </location>
</feature>
<dbReference type="Proteomes" id="UP000029120">
    <property type="component" value="Chromosome 7"/>
</dbReference>
<feature type="region of interest" description="Disordered" evidence="1">
    <location>
        <begin position="84"/>
        <end position="229"/>
    </location>
</feature>
<evidence type="ECO:0000256" key="1">
    <source>
        <dbReference type="SAM" id="MobiDB-lite"/>
    </source>
</evidence>
<feature type="compositionally biased region" description="Low complexity" evidence="1">
    <location>
        <begin position="88"/>
        <end position="160"/>
    </location>
</feature>
<dbReference type="Gramene" id="KFK29794">
    <property type="protein sequence ID" value="KFK29794"/>
    <property type="gene ID" value="AALP_AA7G180300"/>
</dbReference>
<keyword evidence="3" id="KW-1185">Reference proteome</keyword>
<feature type="region of interest" description="Disordered" evidence="1">
    <location>
        <begin position="1"/>
        <end position="37"/>
    </location>
</feature>
<reference evidence="3" key="1">
    <citation type="journal article" date="2015" name="Nat. Plants">
        <title>Genome expansion of Arabis alpina linked with retrotransposition and reduced symmetric DNA methylation.</title>
        <authorList>
            <person name="Willing E.M."/>
            <person name="Rawat V."/>
            <person name="Mandakova T."/>
            <person name="Maumus F."/>
            <person name="James G.V."/>
            <person name="Nordstroem K.J."/>
            <person name="Becker C."/>
            <person name="Warthmann N."/>
            <person name="Chica C."/>
            <person name="Szarzynska B."/>
            <person name="Zytnicki M."/>
            <person name="Albani M.C."/>
            <person name="Kiefer C."/>
            <person name="Bergonzi S."/>
            <person name="Castaings L."/>
            <person name="Mateos J.L."/>
            <person name="Berns M.C."/>
            <person name="Bujdoso N."/>
            <person name="Piofczyk T."/>
            <person name="de Lorenzo L."/>
            <person name="Barrero-Sicilia C."/>
            <person name="Mateos I."/>
            <person name="Piednoel M."/>
            <person name="Hagmann J."/>
            <person name="Chen-Min-Tao R."/>
            <person name="Iglesias-Fernandez R."/>
            <person name="Schuster S.C."/>
            <person name="Alonso-Blanco C."/>
            <person name="Roudier F."/>
            <person name="Carbonero P."/>
            <person name="Paz-Ares J."/>
            <person name="Davis S.J."/>
            <person name="Pecinka A."/>
            <person name="Quesneville H."/>
            <person name="Colot V."/>
            <person name="Lysak M.A."/>
            <person name="Weigel D."/>
            <person name="Coupland G."/>
            <person name="Schneeberger K."/>
        </authorList>
    </citation>
    <scope>NUCLEOTIDE SEQUENCE [LARGE SCALE GENOMIC DNA]</scope>
    <source>
        <strain evidence="3">cv. Pajares</strain>
    </source>
</reference>
<accession>A0A087GIU2</accession>
<gene>
    <name evidence="2" type="ordered locus">AALP_Aa7g180300</name>
</gene>
<dbReference type="AlphaFoldDB" id="A0A087GIU2"/>
<evidence type="ECO:0000313" key="3">
    <source>
        <dbReference type="Proteomes" id="UP000029120"/>
    </source>
</evidence>
<feature type="compositionally biased region" description="Basic and acidic residues" evidence="1">
    <location>
        <begin position="1"/>
        <end position="20"/>
    </location>
</feature>
<evidence type="ECO:0000313" key="2">
    <source>
        <dbReference type="EMBL" id="KFK29794.1"/>
    </source>
</evidence>
<proteinExistence type="predicted"/>
<sequence>MTLPEPHERPDDPPEGDRPSTEGSEQLEDSLGFAQSSRVQLEERFFTTTCRESESFPWGSSVSSFRFSDCSGDIQSEMERLRSFRNLAPKTTGNGKPPTPTTVTTSTAPTAVPTPAKPTTAPASASPTTAPASARQTTVSASAKPTTAPASARPTIAPSSKPRDTFSAKKTTTAAKGSHLPSATRTELVAALPASLPSDYDAKRAAKRKGHEGDDRKRSSDRDDVIEVD</sequence>
<organism evidence="2 3">
    <name type="scientific">Arabis alpina</name>
    <name type="common">Alpine rock-cress</name>
    <dbReference type="NCBI Taxonomy" id="50452"/>
    <lineage>
        <taxon>Eukaryota</taxon>
        <taxon>Viridiplantae</taxon>
        <taxon>Streptophyta</taxon>
        <taxon>Embryophyta</taxon>
        <taxon>Tracheophyta</taxon>
        <taxon>Spermatophyta</taxon>
        <taxon>Magnoliopsida</taxon>
        <taxon>eudicotyledons</taxon>
        <taxon>Gunneridae</taxon>
        <taxon>Pentapetalae</taxon>
        <taxon>rosids</taxon>
        <taxon>malvids</taxon>
        <taxon>Brassicales</taxon>
        <taxon>Brassicaceae</taxon>
        <taxon>Arabideae</taxon>
        <taxon>Arabis</taxon>
    </lineage>
</organism>